<keyword evidence="3" id="KW-1185">Reference proteome</keyword>
<dbReference type="SUPFAM" id="SSF52518">
    <property type="entry name" value="Thiamin diphosphate-binding fold (THDP-binding)"/>
    <property type="match status" value="1"/>
</dbReference>
<proteinExistence type="predicted"/>
<dbReference type="InterPro" id="IPR051157">
    <property type="entry name" value="PDH/Transketolase"/>
</dbReference>
<dbReference type="Gene3D" id="3.40.50.920">
    <property type="match status" value="1"/>
</dbReference>
<reference evidence="2 3" key="1">
    <citation type="journal article" date="2021" name="Int. J. Syst. Evol. Microbiol.">
        <title>Clostridium zeae sp. nov., isolated from corn silage.</title>
        <authorList>
            <person name="Kobayashi H."/>
            <person name="Tanizawa Y."/>
            <person name="Yagura M."/>
            <person name="Sakamoto M."/>
            <person name="Ohkuma M."/>
            <person name="Tohno M."/>
        </authorList>
    </citation>
    <scope>NUCLEOTIDE SEQUENCE [LARGE SCALE GENOMIC DNA]</scope>
    <source>
        <strain evidence="2 3">CSC2</strain>
    </source>
</reference>
<dbReference type="InterPro" id="IPR005475">
    <property type="entry name" value="Transketolase-like_Pyr-bd"/>
</dbReference>
<name>A0ABQ1E9X4_9CLOT</name>
<organism evidence="2 3">
    <name type="scientific">Clostridium zeae</name>
    <dbReference type="NCBI Taxonomy" id="2759022"/>
    <lineage>
        <taxon>Bacteria</taxon>
        <taxon>Bacillati</taxon>
        <taxon>Bacillota</taxon>
        <taxon>Clostridia</taxon>
        <taxon>Eubacteriales</taxon>
        <taxon>Clostridiaceae</taxon>
        <taxon>Clostridium</taxon>
    </lineage>
</organism>
<dbReference type="PANTHER" id="PTHR43825:SF1">
    <property type="entry name" value="TRANSKETOLASE-LIKE PYRIMIDINE-BINDING DOMAIN-CONTAINING PROTEIN"/>
    <property type="match status" value="1"/>
</dbReference>
<dbReference type="Gene3D" id="3.40.50.970">
    <property type="match status" value="1"/>
</dbReference>
<dbReference type="RefSeq" id="WP_206869906.1">
    <property type="nucleotide sequence ID" value="NZ_BMBA01000002.1"/>
</dbReference>
<dbReference type="Pfam" id="PF02779">
    <property type="entry name" value="Transket_pyr"/>
    <property type="match status" value="1"/>
</dbReference>
<dbReference type="SUPFAM" id="SSF52922">
    <property type="entry name" value="TK C-terminal domain-like"/>
    <property type="match status" value="1"/>
</dbReference>
<dbReference type="CDD" id="cd07033">
    <property type="entry name" value="TPP_PYR_DXS_TK_like"/>
    <property type="match status" value="1"/>
</dbReference>
<evidence type="ECO:0000313" key="2">
    <source>
        <dbReference type="EMBL" id="GFZ31594.1"/>
    </source>
</evidence>
<feature type="domain" description="Transketolase-like pyrimidine-binding" evidence="1">
    <location>
        <begin position="3"/>
        <end position="167"/>
    </location>
</feature>
<dbReference type="InterPro" id="IPR029061">
    <property type="entry name" value="THDP-binding"/>
</dbReference>
<dbReference type="SMART" id="SM00861">
    <property type="entry name" value="Transket_pyr"/>
    <property type="match status" value="1"/>
</dbReference>
<evidence type="ECO:0000259" key="1">
    <source>
        <dbReference type="SMART" id="SM00861"/>
    </source>
</evidence>
<dbReference type="Pfam" id="PF02780">
    <property type="entry name" value="Transketolase_C"/>
    <property type="match status" value="1"/>
</dbReference>
<protein>
    <submittedName>
        <fullName evidence="2">Transketolase</fullName>
    </submittedName>
</protein>
<sequence>MNIATREAYGEALKELSKNEKIVVLDADLAKATKSIEFKKFAPERFFDMGISEGDMIGTAAGLAACGKIPFASTFAMFAAGRAFEQIRNSVAYPNLNVKIAATHAGVTVGEDGGSHQAIEDISLMRSIPNMVVISPSDAVEAKKAILAAAEYYGPVYIRLGRAATPVMHEDDYNFRIGKGEILRHGEHVVIIATGIMVAKALEAAEVLKSDGINATVVNIHSIKPLDSELIVNLARKIGRVVTVEEHSVVGGLGSAVAEVLSEQCPTTMRRIGLQDVFGQSGTPEAILKHYKLTVENIVTTVKEL</sequence>
<dbReference type="Proteomes" id="UP000663802">
    <property type="component" value="Unassembled WGS sequence"/>
</dbReference>
<comment type="caution">
    <text evidence="2">The sequence shown here is derived from an EMBL/GenBank/DDBJ whole genome shotgun (WGS) entry which is preliminary data.</text>
</comment>
<accession>A0ABQ1E9X4</accession>
<dbReference type="InterPro" id="IPR033248">
    <property type="entry name" value="Transketolase_C"/>
</dbReference>
<dbReference type="InterPro" id="IPR009014">
    <property type="entry name" value="Transketo_C/PFOR_II"/>
</dbReference>
<evidence type="ECO:0000313" key="3">
    <source>
        <dbReference type="Proteomes" id="UP000663802"/>
    </source>
</evidence>
<dbReference type="EMBL" id="BMBA01000002">
    <property type="protein sequence ID" value="GFZ31594.1"/>
    <property type="molecule type" value="Genomic_DNA"/>
</dbReference>
<gene>
    <name evidence="2" type="ORF">CSC2_21200</name>
</gene>
<dbReference type="PANTHER" id="PTHR43825">
    <property type="entry name" value="PYRUVATE DEHYDROGENASE E1 COMPONENT"/>
    <property type="match status" value="1"/>
</dbReference>